<keyword evidence="3" id="KW-0804">Transcription</keyword>
<comment type="subcellular location">
    <subcellularLocation>
        <location evidence="1">Nucleus</location>
    </subcellularLocation>
</comment>
<dbReference type="Proteomes" id="UP000241769">
    <property type="component" value="Unassembled WGS sequence"/>
</dbReference>
<keyword evidence="8" id="KW-1185">Reference proteome</keyword>
<evidence type="ECO:0000256" key="3">
    <source>
        <dbReference type="ARBA" id="ARBA00023163"/>
    </source>
</evidence>
<feature type="domain" description="Zinc-finger" evidence="6">
    <location>
        <begin position="38"/>
        <end position="114"/>
    </location>
</feature>
<organism evidence="7 8">
    <name type="scientific">Planoprotostelium fungivorum</name>
    <dbReference type="NCBI Taxonomy" id="1890364"/>
    <lineage>
        <taxon>Eukaryota</taxon>
        <taxon>Amoebozoa</taxon>
        <taxon>Evosea</taxon>
        <taxon>Variosea</taxon>
        <taxon>Cavosteliida</taxon>
        <taxon>Cavosteliaceae</taxon>
        <taxon>Planoprotostelium</taxon>
    </lineage>
</organism>
<dbReference type="InParanoid" id="A0A2P6NRK5"/>
<keyword evidence="2" id="KW-0805">Transcription regulation</keyword>
<gene>
    <name evidence="7" type="ORF">PROFUN_05232</name>
</gene>
<evidence type="ECO:0000256" key="5">
    <source>
        <dbReference type="SAM" id="Coils"/>
    </source>
</evidence>
<sequence length="229" mass="26780">MPRLTTRPTTPLMEEEEECSEQRKFIIRPRTIVNGPKRVCCHMCRSSQKNRPQPQKQCSQCPNVICKGCIDSKLSDLTWSRRLVEDKTWLCPQCTGDCTCTRCVRKTNQHKYKQKQRRTMDYSLIPSERLSSDEIDPDYTPSRRRCTTIHGEDEELDQDQHRPHMDDVLLQTAKDVQSVMGQPTTLEEVLFAIQRHIEEKEAAAQLLRLRGEEEKEEKVVEKMEAEECD</sequence>
<feature type="coiled-coil region" evidence="5">
    <location>
        <begin position="197"/>
        <end position="226"/>
    </location>
</feature>
<dbReference type="InterPro" id="IPR018866">
    <property type="entry name" value="Znf-4CXXC_R1"/>
</dbReference>
<evidence type="ECO:0000256" key="1">
    <source>
        <dbReference type="ARBA" id="ARBA00004123"/>
    </source>
</evidence>
<dbReference type="Pfam" id="PF10497">
    <property type="entry name" value="zf-4CXXC_R1"/>
    <property type="match status" value="1"/>
</dbReference>
<evidence type="ECO:0000256" key="2">
    <source>
        <dbReference type="ARBA" id="ARBA00023015"/>
    </source>
</evidence>
<evidence type="ECO:0000256" key="4">
    <source>
        <dbReference type="ARBA" id="ARBA00023242"/>
    </source>
</evidence>
<reference evidence="7 8" key="1">
    <citation type="journal article" date="2018" name="Genome Biol. Evol.">
        <title>Multiple Roots of Fruiting Body Formation in Amoebozoa.</title>
        <authorList>
            <person name="Hillmann F."/>
            <person name="Forbes G."/>
            <person name="Novohradska S."/>
            <person name="Ferling I."/>
            <person name="Riege K."/>
            <person name="Groth M."/>
            <person name="Westermann M."/>
            <person name="Marz M."/>
            <person name="Spaller T."/>
            <person name="Winckler T."/>
            <person name="Schaap P."/>
            <person name="Glockner G."/>
        </authorList>
    </citation>
    <scope>NUCLEOTIDE SEQUENCE [LARGE SCALE GENOMIC DNA]</scope>
    <source>
        <strain evidence="7 8">Jena</strain>
    </source>
</reference>
<accession>A0A2P6NRK5</accession>
<evidence type="ECO:0000313" key="7">
    <source>
        <dbReference type="EMBL" id="PRP86594.1"/>
    </source>
</evidence>
<proteinExistence type="predicted"/>
<keyword evidence="5" id="KW-0175">Coiled coil</keyword>
<dbReference type="AlphaFoldDB" id="A0A2P6NRK5"/>
<dbReference type="EMBL" id="MDYQ01000029">
    <property type="protein sequence ID" value="PRP86594.1"/>
    <property type="molecule type" value="Genomic_DNA"/>
</dbReference>
<name>A0A2P6NRK5_9EUKA</name>
<evidence type="ECO:0000259" key="6">
    <source>
        <dbReference type="Pfam" id="PF10497"/>
    </source>
</evidence>
<comment type="caution">
    <text evidence="7">The sequence shown here is derived from an EMBL/GenBank/DDBJ whole genome shotgun (WGS) entry which is preliminary data.</text>
</comment>
<dbReference type="GO" id="GO:0005634">
    <property type="term" value="C:nucleus"/>
    <property type="evidence" value="ECO:0007669"/>
    <property type="project" value="UniProtKB-SubCell"/>
</dbReference>
<keyword evidence="4" id="KW-0539">Nucleus</keyword>
<evidence type="ECO:0000313" key="8">
    <source>
        <dbReference type="Proteomes" id="UP000241769"/>
    </source>
</evidence>
<protein>
    <recommendedName>
        <fullName evidence="6">Zinc-finger domain-containing protein</fullName>
    </recommendedName>
</protein>